<reference evidence="2 3" key="1">
    <citation type="submission" date="2019-07" db="EMBL/GenBank/DDBJ databases">
        <title>Whole genome shotgun sequence of Reyranella soli NBRC 108950.</title>
        <authorList>
            <person name="Hosoyama A."/>
            <person name="Uohara A."/>
            <person name="Ohji S."/>
            <person name="Ichikawa N."/>
        </authorList>
    </citation>
    <scope>NUCLEOTIDE SEQUENCE [LARGE SCALE GENOMIC DNA]</scope>
    <source>
        <strain evidence="2 3">NBRC 108950</strain>
    </source>
</reference>
<dbReference type="AlphaFoldDB" id="A0A512N805"/>
<feature type="region of interest" description="Disordered" evidence="1">
    <location>
        <begin position="46"/>
        <end position="81"/>
    </location>
</feature>
<evidence type="ECO:0000256" key="1">
    <source>
        <dbReference type="SAM" id="MobiDB-lite"/>
    </source>
</evidence>
<accession>A0A512N805</accession>
<organism evidence="2 3">
    <name type="scientific">Reyranella soli</name>
    <dbReference type="NCBI Taxonomy" id="1230389"/>
    <lineage>
        <taxon>Bacteria</taxon>
        <taxon>Pseudomonadati</taxon>
        <taxon>Pseudomonadota</taxon>
        <taxon>Alphaproteobacteria</taxon>
        <taxon>Hyphomicrobiales</taxon>
        <taxon>Reyranellaceae</taxon>
        <taxon>Reyranella</taxon>
    </lineage>
</organism>
<sequence>MGQEAHRELVDDQWPDLILGVTADRRSATHDEVRFVQHLTPGFLDRDLSREEGRDREADQKSADHDQIEFRPEAHGTHPLS</sequence>
<protein>
    <submittedName>
        <fullName evidence="2">Uncharacterized protein</fullName>
    </submittedName>
</protein>
<dbReference type="Proteomes" id="UP000321058">
    <property type="component" value="Unassembled WGS sequence"/>
</dbReference>
<keyword evidence="3" id="KW-1185">Reference proteome</keyword>
<evidence type="ECO:0000313" key="2">
    <source>
        <dbReference type="EMBL" id="GEP55117.1"/>
    </source>
</evidence>
<gene>
    <name evidence="2" type="ORF">RSO01_22830</name>
</gene>
<proteinExistence type="predicted"/>
<comment type="caution">
    <text evidence="2">The sequence shown here is derived from an EMBL/GenBank/DDBJ whole genome shotgun (WGS) entry which is preliminary data.</text>
</comment>
<evidence type="ECO:0000313" key="3">
    <source>
        <dbReference type="Proteomes" id="UP000321058"/>
    </source>
</evidence>
<name>A0A512N805_9HYPH</name>
<dbReference type="EMBL" id="BKAJ01000033">
    <property type="protein sequence ID" value="GEP55117.1"/>
    <property type="molecule type" value="Genomic_DNA"/>
</dbReference>